<proteinExistence type="predicted"/>
<dbReference type="InParanoid" id="A0A2I1DIM7"/>
<evidence type="ECO:0000313" key="2">
    <source>
        <dbReference type="Proteomes" id="UP000234329"/>
    </source>
</evidence>
<dbReference type="OrthoDB" id="8556159at2"/>
<reference evidence="1 2" key="1">
    <citation type="submission" date="2017-03" db="EMBL/GenBank/DDBJ databases">
        <title>Draft genime sequence of the acidophilic sulfur-oxidizing bacterium Acidithiobacillus sp. SH, isolated from seawater.</title>
        <authorList>
            <person name="Sharmin S."/>
            <person name="Tokuhisa M."/>
            <person name="Kanao T."/>
            <person name="Kamimura K."/>
        </authorList>
    </citation>
    <scope>NUCLEOTIDE SEQUENCE [LARGE SCALE GENOMIC DNA]</scope>
    <source>
        <strain evidence="1 2">SH</strain>
    </source>
</reference>
<dbReference type="NCBIfam" id="TIGR03737">
    <property type="entry name" value="PRTRC_B"/>
    <property type="match status" value="1"/>
</dbReference>
<comment type="caution">
    <text evidence="1">The sequence shown here is derived from an EMBL/GenBank/DDBJ whole genome shotgun (WGS) entry which is preliminary data.</text>
</comment>
<organism evidence="1 2">
    <name type="scientific">Acidithiobacillus marinus</name>
    <dbReference type="NCBI Taxonomy" id="187490"/>
    <lineage>
        <taxon>Bacteria</taxon>
        <taxon>Pseudomonadati</taxon>
        <taxon>Pseudomonadota</taxon>
        <taxon>Acidithiobacillia</taxon>
        <taxon>Acidithiobacillales</taxon>
        <taxon>Acidithiobacillaceae</taxon>
        <taxon>Acidithiobacillus</taxon>
    </lineage>
</organism>
<dbReference type="AlphaFoldDB" id="A0A2I1DIM7"/>
<evidence type="ECO:0000313" key="1">
    <source>
        <dbReference type="EMBL" id="PKY09729.1"/>
    </source>
</evidence>
<evidence type="ECO:0008006" key="3">
    <source>
        <dbReference type="Google" id="ProtNLM"/>
    </source>
</evidence>
<keyword evidence="2" id="KW-1185">Reference proteome</keyword>
<dbReference type="RefSeq" id="WP_101538818.1">
    <property type="nucleotide sequence ID" value="NZ_MXAV01000052.1"/>
</dbReference>
<protein>
    <recommendedName>
        <fullName evidence="3">PRTRC system protein B</fullName>
    </recommendedName>
</protein>
<dbReference type="InterPro" id="IPR022280">
    <property type="entry name" value="PRTRC_protein-B"/>
</dbReference>
<dbReference type="Pfam" id="PF14460">
    <property type="entry name" value="Prok-E2_D"/>
    <property type="match status" value="1"/>
</dbReference>
<dbReference type="EMBL" id="MXAV01000052">
    <property type="protein sequence ID" value="PKY09729.1"/>
    <property type="molecule type" value="Genomic_DNA"/>
</dbReference>
<gene>
    <name evidence="1" type="ORF">B1757_13455</name>
</gene>
<dbReference type="Proteomes" id="UP000234329">
    <property type="component" value="Unassembled WGS sequence"/>
</dbReference>
<dbReference type="InterPro" id="IPR032787">
    <property type="entry name" value="Prok-E2_D"/>
</dbReference>
<accession>A0A2I1DIM7</accession>
<sequence>MEINLEMGNSHKEWELSSAFLLYKHRDEAFITVNRVRQIGEDMEIGPGKPISLQKIRSMVNKESESVFIDDKVLYSDQQKIIWWLPAQPARTIFFNTRDPELNGPVRCAHPALVFRLSLSPSDNPLAVCAIKGNMRPTPETSLFYAPYFNIWKSTVVCHGNADIPGKSPERADLENWENTFFNSAFSHPNHDGVVKQGALAFWKKRQHAKSRKFPESALVKTHFDLQKWADTAQER</sequence>
<name>A0A2I1DIM7_9PROT</name>